<reference evidence="3 4" key="1">
    <citation type="journal article" date="2016" name="Nat. Commun.">
        <title>Thousands of microbial genomes shed light on interconnected biogeochemical processes in an aquifer system.</title>
        <authorList>
            <person name="Anantharaman K."/>
            <person name="Brown C.T."/>
            <person name="Hug L.A."/>
            <person name="Sharon I."/>
            <person name="Castelle C.J."/>
            <person name="Probst A.J."/>
            <person name="Thomas B.C."/>
            <person name="Singh A."/>
            <person name="Wilkins M.J."/>
            <person name="Karaoz U."/>
            <person name="Brodie E.L."/>
            <person name="Williams K.H."/>
            <person name="Hubbard S.S."/>
            <person name="Banfield J.F."/>
        </authorList>
    </citation>
    <scope>NUCLEOTIDE SEQUENCE [LARGE SCALE GENOMIC DNA]</scope>
</reference>
<evidence type="ECO:0000256" key="1">
    <source>
        <dbReference type="ARBA" id="ARBA00010634"/>
    </source>
</evidence>
<proteinExistence type="inferred from homology"/>
<dbReference type="Proteomes" id="UP000177583">
    <property type="component" value="Unassembled WGS sequence"/>
</dbReference>
<dbReference type="EMBL" id="MFNF01000027">
    <property type="protein sequence ID" value="OGH01945.1"/>
    <property type="molecule type" value="Genomic_DNA"/>
</dbReference>
<comment type="caution">
    <text evidence="3">The sequence shown here is derived from an EMBL/GenBank/DDBJ whole genome shotgun (WGS) entry which is preliminary data.</text>
</comment>
<evidence type="ECO:0000313" key="4">
    <source>
        <dbReference type="Proteomes" id="UP000177583"/>
    </source>
</evidence>
<organism evidence="3 4">
    <name type="scientific">Candidatus Lambdaproteobacteria bacterium RIFOXYD2_FULL_56_26</name>
    <dbReference type="NCBI Taxonomy" id="1817773"/>
    <lineage>
        <taxon>Bacteria</taxon>
        <taxon>Pseudomonadati</taxon>
        <taxon>Pseudomonadota</taxon>
        <taxon>Candidatus Lambdaproteobacteria</taxon>
    </lineage>
</organism>
<dbReference type="PRINTS" id="PR01805">
    <property type="entry name" value="VACJLIPOPROT"/>
</dbReference>
<evidence type="ECO:0000256" key="2">
    <source>
        <dbReference type="ARBA" id="ARBA00022729"/>
    </source>
</evidence>
<dbReference type="GO" id="GO:0016020">
    <property type="term" value="C:membrane"/>
    <property type="evidence" value="ECO:0007669"/>
    <property type="project" value="InterPro"/>
</dbReference>
<evidence type="ECO:0008006" key="5">
    <source>
        <dbReference type="Google" id="ProtNLM"/>
    </source>
</evidence>
<name>A0A1F6GUU7_9PROT</name>
<protein>
    <recommendedName>
        <fullName evidence="5">ABC transporter</fullName>
    </recommendedName>
</protein>
<accession>A0A1F6GUU7</accession>
<dbReference type="InterPro" id="IPR007428">
    <property type="entry name" value="MlaA"/>
</dbReference>
<gene>
    <name evidence="3" type="ORF">A2557_04800</name>
</gene>
<dbReference type="GO" id="GO:0120010">
    <property type="term" value="P:intermembrane phospholipid transfer"/>
    <property type="evidence" value="ECO:0007669"/>
    <property type="project" value="TreeGrafter"/>
</dbReference>
<sequence>MDGSDTRVEAEQATDGGFVDLEDEFGAPQQEVNDPFAGYNRAMTGFNDWVFLWLLNPVAKGWRAVVPEGGRTAVFRFFKNLLYPLRLVNNLLQAKLGGAVEETGRFAVNSTIGILGLFDPAQAWFGWEAHDEDFGQTLGVWGVGSGPHIVLPFLGPSNLRDTFALAPDWSLDPITYYAKGYPQQIGIWTFKSVNATSLDIGGYESLKKDAVDFYPFLRDVYEQNRKKKIEE</sequence>
<dbReference type="PANTHER" id="PTHR30035">
    <property type="entry name" value="LIPOPROTEIN VACJ-RELATED"/>
    <property type="match status" value="1"/>
</dbReference>
<dbReference type="PANTHER" id="PTHR30035:SF3">
    <property type="entry name" value="INTERMEMBRANE PHOSPHOLIPID TRANSPORT SYSTEM LIPOPROTEIN MLAA"/>
    <property type="match status" value="1"/>
</dbReference>
<evidence type="ECO:0000313" key="3">
    <source>
        <dbReference type="EMBL" id="OGH01945.1"/>
    </source>
</evidence>
<comment type="similarity">
    <text evidence="1">Belongs to the MlaA family.</text>
</comment>
<dbReference type="Pfam" id="PF04333">
    <property type="entry name" value="MlaA"/>
    <property type="match status" value="1"/>
</dbReference>
<dbReference type="AlphaFoldDB" id="A0A1F6GUU7"/>
<keyword evidence="2" id="KW-0732">Signal</keyword>